<reference evidence="2 3" key="1">
    <citation type="submission" date="2018-10" db="EMBL/GenBank/DDBJ databases">
        <title>Genomic Encyclopedia of Archaeal and Bacterial Type Strains, Phase II (KMG-II): from individual species to whole genera.</title>
        <authorList>
            <person name="Goeker M."/>
        </authorList>
    </citation>
    <scope>NUCLEOTIDE SEQUENCE [LARGE SCALE GENOMIC DNA]</scope>
    <source>
        <strain evidence="2 3">DSM 43383</strain>
    </source>
</reference>
<evidence type="ECO:0000259" key="1">
    <source>
        <dbReference type="Pfam" id="PF12728"/>
    </source>
</evidence>
<dbReference type="AlphaFoldDB" id="A0A495QBC1"/>
<dbReference type="SUPFAM" id="SSF46955">
    <property type="entry name" value="Putative DNA-binding domain"/>
    <property type="match status" value="1"/>
</dbReference>
<dbReference type="Proteomes" id="UP000274601">
    <property type="component" value="Unassembled WGS sequence"/>
</dbReference>
<feature type="domain" description="Helix-turn-helix" evidence="1">
    <location>
        <begin position="8"/>
        <end position="50"/>
    </location>
</feature>
<dbReference type="InterPro" id="IPR009061">
    <property type="entry name" value="DNA-bd_dom_put_sf"/>
</dbReference>
<name>A0A495QBC1_9ACTN</name>
<dbReference type="NCBIfam" id="TIGR01764">
    <property type="entry name" value="excise"/>
    <property type="match status" value="1"/>
</dbReference>
<sequence length="70" mass="7952">MTDLTRTFLSVPQAAERVGMGVPAIRQWISRGHLPVVRVGRRVFVRELDLLIAERDTRRRGGKRPSTPTD</sequence>
<keyword evidence="3" id="KW-1185">Reference proteome</keyword>
<comment type="caution">
    <text evidence="2">The sequence shown here is derived from an EMBL/GenBank/DDBJ whole genome shotgun (WGS) entry which is preliminary data.</text>
</comment>
<protein>
    <submittedName>
        <fullName evidence="2">Excisionase family DNA binding protein</fullName>
    </submittedName>
</protein>
<dbReference type="InterPro" id="IPR010093">
    <property type="entry name" value="SinI_DNA-bd"/>
</dbReference>
<dbReference type="GO" id="GO:0003677">
    <property type="term" value="F:DNA binding"/>
    <property type="evidence" value="ECO:0007669"/>
    <property type="project" value="InterPro"/>
</dbReference>
<dbReference type="RefSeq" id="WP_170180820.1">
    <property type="nucleotide sequence ID" value="NZ_RBWU01000007.1"/>
</dbReference>
<proteinExistence type="predicted"/>
<organism evidence="2 3">
    <name type="scientific">Actinomadura pelletieri DSM 43383</name>
    <dbReference type="NCBI Taxonomy" id="1120940"/>
    <lineage>
        <taxon>Bacteria</taxon>
        <taxon>Bacillati</taxon>
        <taxon>Actinomycetota</taxon>
        <taxon>Actinomycetes</taxon>
        <taxon>Streptosporangiales</taxon>
        <taxon>Thermomonosporaceae</taxon>
        <taxon>Actinomadura</taxon>
    </lineage>
</organism>
<evidence type="ECO:0000313" key="2">
    <source>
        <dbReference type="EMBL" id="RKS68980.1"/>
    </source>
</evidence>
<dbReference type="InterPro" id="IPR041657">
    <property type="entry name" value="HTH_17"/>
</dbReference>
<accession>A0A495QBC1</accession>
<gene>
    <name evidence="2" type="ORF">BZB76_6118</name>
</gene>
<dbReference type="Pfam" id="PF12728">
    <property type="entry name" value="HTH_17"/>
    <property type="match status" value="1"/>
</dbReference>
<dbReference type="EMBL" id="RBWU01000007">
    <property type="protein sequence ID" value="RKS68980.1"/>
    <property type="molecule type" value="Genomic_DNA"/>
</dbReference>
<evidence type="ECO:0000313" key="3">
    <source>
        <dbReference type="Proteomes" id="UP000274601"/>
    </source>
</evidence>